<dbReference type="Pfam" id="PF06965">
    <property type="entry name" value="Na_H_antiport_1"/>
    <property type="match status" value="1"/>
</dbReference>
<comment type="function">
    <text evidence="12">Na(+)/H(+) antiporter that extrudes sodium in exchange for external protons.</text>
</comment>
<dbReference type="Pfam" id="PF13462">
    <property type="entry name" value="Thioredoxin_4"/>
    <property type="match status" value="1"/>
</dbReference>
<keyword evidence="3 12" id="KW-0813">Transport</keyword>
<evidence type="ECO:0000256" key="6">
    <source>
        <dbReference type="ARBA" id="ARBA00022692"/>
    </source>
</evidence>
<dbReference type="InterPro" id="IPR036249">
    <property type="entry name" value="Thioredoxin-like_sf"/>
</dbReference>
<keyword evidence="8 12" id="KW-0915">Sodium</keyword>
<keyword evidence="10 12" id="KW-0472">Membrane</keyword>
<feature type="transmembrane region" description="Helical" evidence="12">
    <location>
        <begin position="331"/>
        <end position="357"/>
    </location>
</feature>
<name>A0ABP8A9K1_9MICO</name>
<evidence type="ECO:0000256" key="3">
    <source>
        <dbReference type="ARBA" id="ARBA00022448"/>
    </source>
</evidence>
<dbReference type="PROSITE" id="PS51352">
    <property type="entry name" value="THIOREDOXIN_2"/>
    <property type="match status" value="1"/>
</dbReference>
<reference evidence="15" key="1">
    <citation type="journal article" date="2019" name="Int. J. Syst. Evol. Microbiol.">
        <title>The Global Catalogue of Microorganisms (GCM) 10K type strain sequencing project: providing services to taxonomists for standard genome sequencing and annotation.</title>
        <authorList>
            <consortium name="The Broad Institute Genomics Platform"/>
            <consortium name="The Broad Institute Genome Sequencing Center for Infectious Disease"/>
            <person name="Wu L."/>
            <person name="Ma J."/>
        </authorList>
    </citation>
    <scope>NUCLEOTIDE SEQUENCE [LARGE SCALE GENOMIC DNA]</scope>
    <source>
        <strain evidence="15">JCM 17591</strain>
    </source>
</reference>
<dbReference type="Gene3D" id="3.40.30.10">
    <property type="entry name" value="Glutaredoxin"/>
    <property type="match status" value="1"/>
</dbReference>
<evidence type="ECO:0000259" key="13">
    <source>
        <dbReference type="PROSITE" id="PS51352"/>
    </source>
</evidence>
<dbReference type="Proteomes" id="UP001501079">
    <property type="component" value="Unassembled WGS sequence"/>
</dbReference>
<feature type="transmembrane region" description="Helical" evidence="12">
    <location>
        <begin position="108"/>
        <end position="130"/>
    </location>
</feature>
<keyword evidence="4 12" id="KW-0050">Antiport</keyword>
<comment type="subcellular location">
    <subcellularLocation>
        <location evidence="1">Cell inner membrane</location>
        <topology evidence="1">Multi-pass membrane protein</topology>
    </subcellularLocation>
    <subcellularLocation>
        <location evidence="12">Cell membrane</location>
        <topology evidence="12">Multi-pass membrane protein</topology>
    </subcellularLocation>
</comment>
<dbReference type="PANTHER" id="PTHR30341:SF0">
    <property type="entry name" value="NA(+)_H(+) ANTIPORTER NHAA"/>
    <property type="match status" value="1"/>
</dbReference>
<keyword evidence="9 12" id="KW-0406">Ion transport</keyword>
<evidence type="ECO:0000256" key="2">
    <source>
        <dbReference type="ARBA" id="ARBA00007006"/>
    </source>
</evidence>
<evidence type="ECO:0000256" key="7">
    <source>
        <dbReference type="ARBA" id="ARBA00022989"/>
    </source>
</evidence>
<feature type="transmembrane region" description="Helical" evidence="12">
    <location>
        <begin position="28"/>
        <end position="47"/>
    </location>
</feature>
<keyword evidence="7 12" id="KW-1133">Transmembrane helix</keyword>
<dbReference type="PANTHER" id="PTHR30341">
    <property type="entry name" value="SODIUM ION/PROTON ANTIPORTER NHAA-RELATED"/>
    <property type="match status" value="1"/>
</dbReference>
<comment type="caution">
    <text evidence="14">The sequence shown here is derived from an EMBL/GenBank/DDBJ whole genome shotgun (WGS) entry which is preliminary data.</text>
</comment>
<keyword evidence="5 12" id="KW-1003">Cell membrane</keyword>
<comment type="catalytic activity">
    <reaction evidence="12">
        <text>Na(+)(in) + 2 H(+)(out) = Na(+)(out) + 2 H(+)(in)</text>
        <dbReference type="Rhea" id="RHEA:29251"/>
        <dbReference type="ChEBI" id="CHEBI:15378"/>
        <dbReference type="ChEBI" id="CHEBI:29101"/>
    </reaction>
</comment>
<evidence type="ECO:0000256" key="12">
    <source>
        <dbReference type="HAMAP-Rule" id="MF_01844"/>
    </source>
</evidence>
<feature type="transmembrane region" description="Helical" evidence="12">
    <location>
        <begin position="194"/>
        <end position="213"/>
    </location>
</feature>
<feature type="transmembrane region" description="Helical" evidence="12">
    <location>
        <begin position="406"/>
        <end position="423"/>
    </location>
</feature>
<feature type="transmembrane region" description="Helical" evidence="12">
    <location>
        <begin position="369"/>
        <end position="394"/>
    </location>
</feature>
<dbReference type="SUPFAM" id="SSF52833">
    <property type="entry name" value="Thioredoxin-like"/>
    <property type="match status" value="1"/>
</dbReference>
<evidence type="ECO:0000256" key="9">
    <source>
        <dbReference type="ARBA" id="ARBA00023065"/>
    </source>
</evidence>
<accession>A0ABP8A9K1</accession>
<gene>
    <name evidence="12" type="primary">nhaA</name>
    <name evidence="14" type="ORF">GCM10022287_33610</name>
</gene>
<dbReference type="InterPro" id="IPR023171">
    <property type="entry name" value="Na/H_antiporter_dom_sf"/>
</dbReference>
<feature type="domain" description="Thioredoxin" evidence="13">
    <location>
        <begin position="437"/>
        <end position="617"/>
    </location>
</feature>
<dbReference type="InterPro" id="IPR004670">
    <property type="entry name" value="NhaA"/>
</dbReference>
<comment type="similarity">
    <text evidence="12">Belongs to the NhaA Na(+)/H(+) (TC 2.A.33) antiporter family.</text>
</comment>
<proteinExistence type="inferred from homology"/>
<dbReference type="InterPro" id="IPR012336">
    <property type="entry name" value="Thioredoxin-like_fold"/>
</dbReference>
<keyword evidence="6 12" id="KW-0812">Transmembrane</keyword>
<feature type="transmembrane region" description="Helical" evidence="12">
    <location>
        <begin position="76"/>
        <end position="93"/>
    </location>
</feature>
<evidence type="ECO:0000256" key="8">
    <source>
        <dbReference type="ARBA" id="ARBA00023053"/>
    </source>
</evidence>
<feature type="transmembrane region" description="Helical" evidence="12">
    <location>
        <begin position="136"/>
        <end position="156"/>
    </location>
</feature>
<feature type="transmembrane region" description="Helical" evidence="12">
    <location>
        <begin position="220"/>
        <end position="250"/>
    </location>
</feature>
<evidence type="ECO:0000256" key="5">
    <source>
        <dbReference type="ARBA" id="ARBA00022475"/>
    </source>
</evidence>
<dbReference type="InterPro" id="IPR013766">
    <property type="entry name" value="Thioredoxin_domain"/>
</dbReference>
<dbReference type="EMBL" id="BAABBW010000005">
    <property type="protein sequence ID" value="GAA4180154.1"/>
    <property type="molecule type" value="Genomic_DNA"/>
</dbReference>
<evidence type="ECO:0000313" key="14">
    <source>
        <dbReference type="EMBL" id="GAA4180154.1"/>
    </source>
</evidence>
<feature type="transmembrane region" description="Helical" evidence="12">
    <location>
        <begin position="168"/>
        <end position="188"/>
    </location>
</feature>
<organism evidence="14 15">
    <name type="scientific">Gryllotalpicola koreensis</name>
    <dbReference type="NCBI Taxonomy" id="993086"/>
    <lineage>
        <taxon>Bacteria</taxon>
        <taxon>Bacillati</taxon>
        <taxon>Actinomycetota</taxon>
        <taxon>Actinomycetes</taxon>
        <taxon>Micrococcales</taxon>
        <taxon>Microbacteriaceae</taxon>
        <taxon>Gryllotalpicola</taxon>
    </lineage>
</organism>
<dbReference type="Gene3D" id="1.20.1530.10">
    <property type="entry name" value="Na+/H+ antiporter like domain"/>
    <property type="match status" value="1"/>
</dbReference>
<evidence type="ECO:0000256" key="4">
    <source>
        <dbReference type="ARBA" id="ARBA00022449"/>
    </source>
</evidence>
<dbReference type="HAMAP" id="MF_01844">
    <property type="entry name" value="NhaA"/>
    <property type="match status" value="1"/>
</dbReference>
<protein>
    <recommendedName>
        <fullName evidence="12">Na(+)/H(+) antiporter NhaA</fullName>
    </recommendedName>
    <alternativeName>
        <fullName evidence="12">Sodium/proton antiporter NhaA</fullName>
    </alternativeName>
</protein>
<evidence type="ECO:0000256" key="11">
    <source>
        <dbReference type="ARBA" id="ARBA00023201"/>
    </source>
</evidence>
<evidence type="ECO:0000313" key="15">
    <source>
        <dbReference type="Proteomes" id="UP001501079"/>
    </source>
</evidence>
<evidence type="ECO:0000256" key="1">
    <source>
        <dbReference type="ARBA" id="ARBA00004429"/>
    </source>
</evidence>
<comment type="similarity">
    <text evidence="2">In the N-terminal section; belongs to the NhaA Na(+)/H(+) (TC 2.A.33) antiporter family.</text>
</comment>
<sequence length="630" mass="66829">MNGVTSPDRTVWTRSLAMQLSRFAETEAASSIVLIGAIAAALVWINAAPGSYDDAWGTELGIRLGSLDVELSLREWVTQGLMPLFFLVVGLEARREFDLGTLRERRQLIVPFTAGLAGMVLPILIFLAFNLHSGGAHGWGAAMSTDTALALGLLAAVSRRLPEQVRTFLVTVFIVDDLVALVVIAVVYSSDVRVLPLVAGIVCFALFAGLMRWTRTPGALLLVVGVASWAFVRASGIDPIVVGLAIGLVAPAYTPGREQLEHASGIFRSFREQPTSRLAQLAATTLVGTTSPNERLQTRLHPWTSFVIVPLFALANAGVRIDGSFARAALASPIVIGIVVAYVVGKPVAVIGSTALLARLSGGRLRPPVGWNAVAGSGTIAGVGFTVAVLVATLAFTGPVLGEAKIALLAGSAISTGLTWLVVQGTARLPEQRRVRALLGDAQDGVDLVPPVDAARDHIRGSASAVVTVVEYGDFECPHCGRAEHSVRELVAAEDVRFVWRHLPLSEVHPHAALAAEASEIAGRAGRFWELHDLMLADQGRLAQAELIGSLERLGVAAELAEDELQRHVHRARVEDDIASADLSGASGTPTFFINGQRHYGAYDAASLKEAVRLARDQVRATATGGPRRR</sequence>
<evidence type="ECO:0000256" key="10">
    <source>
        <dbReference type="ARBA" id="ARBA00023136"/>
    </source>
</evidence>
<keyword evidence="11 12" id="KW-0739">Sodium transport</keyword>
<keyword evidence="15" id="KW-1185">Reference proteome</keyword>